<evidence type="ECO:0000259" key="17">
    <source>
        <dbReference type="PROSITE" id="PS50958"/>
    </source>
</evidence>
<dbReference type="SMART" id="SM00216">
    <property type="entry name" value="VWD"/>
    <property type="match status" value="1"/>
</dbReference>
<evidence type="ECO:0000259" key="14">
    <source>
        <dbReference type="PROSITE" id="PS50026"/>
    </source>
</evidence>
<evidence type="ECO:0000256" key="12">
    <source>
        <dbReference type="SAM" id="Phobius"/>
    </source>
</evidence>
<evidence type="ECO:0000256" key="13">
    <source>
        <dbReference type="SAM" id="SignalP"/>
    </source>
</evidence>
<dbReference type="PANTHER" id="PTHR13802">
    <property type="entry name" value="MUCIN 4-RELATED"/>
    <property type="match status" value="1"/>
</dbReference>
<gene>
    <name evidence="21" type="primary">LOC110989112</name>
</gene>
<evidence type="ECO:0000313" key="20">
    <source>
        <dbReference type="Proteomes" id="UP000694845"/>
    </source>
</evidence>
<dbReference type="PANTHER" id="PTHR13802:SF52">
    <property type="entry name" value="MUCIN-4"/>
    <property type="match status" value="1"/>
</dbReference>
<evidence type="ECO:0000259" key="19">
    <source>
        <dbReference type="PROSITE" id="PS51233"/>
    </source>
</evidence>
<dbReference type="PROSITE" id="PS01186">
    <property type="entry name" value="EGF_2"/>
    <property type="match status" value="3"/>
</dbReference>
<protein>
    <submittedName>
        <fullName evidence="21">Uncharacterized protein LOC110989112 isoform X2</fullName>
    </submittedName>
</protein>
<comment type="subcellular location">
    <subcellularLocation>
        <location evidence="1">Membrane</location>
    </subcellularLocation>
</comment>
<reference evidence="21" key="1">
    <citation type="submission" date="2025-08" db="UniProtKB">
        <authorList>
            <consortium name="RefSeq"/>
        </authorList>
    </citation>
    <scope>IDENTIFICATION</scope>
</reference>
<dbReference type="SMART" id="SM00192">
    <property type="entry name" value="LDLa"/>
    <property type="match status" value="1"/>
</dbReference>
<dbReference type="OrthoDB" id="4405280at2759"/>
<dbReference type="InterPro" id="IPR018097">
    <property type="entry name" value="EGF_Ca-bd_CS"/>
</dbReference>
<keyword evidence="8 9" id="KW-1015">Disulfide bond</keyword>
<dbReference type="PROSITE" id="PS50856">
    <property type="entry name" value="AMOP"/>
    <property type="match status" value="1"/>
</dbReference>
<evidence type="ECO:0000256" key="3">
    <source>
        <dbReference type="ARBA" id="ARBA00022692"/>
    </source>
</evidence>
<evidence type="ECO:0000256" key="6">
    <source>
        <dbReference type="ARBA" id="ARBA00022989"/>
    </source>
</evidence>
<dbReference type="PROSITE" id="PS00524">
    <property type="entry name" value="SMB_1"/>
    <property type="match status" value="1"/>
</dbReference>
<dbReference type="GO" id="GO:0016020">
    <property type="term" value="C:membrane"/>
    <property type="evidence" value="ECO:0007669"/>
    <property type="project" value="UniProtKB-SubCell"/>
</dbReference>
<dbReference type="SMART" id="SM00181">
    <property type="entry name" value="EGF"/>
    <property type="match status" value="6"/>
</dbReference>
<feature type="domain" description="EGF-like" evidence="14">
    <location>
        <begin position="1793"/>
        <end position="1831"/>
    </location>
</feature>
<evidence type="ECO:0000256" key="2">
    <source>
        <dbReference type="ARBA" id="ARBA00022536"/>
    </source>
</evidence>
<dbReference type="InterPro" id="IPR036055">
    <property type="entry name" value="LDL_receptor-like_sf"/>
</dbReference>
<feature type="domain" description="AMOP" evidence="16">
    <location>
        <begin position="938"/>
        <end position="1089"/>
    </location>
</feature>
<keyword evidence="20" id="KW-1185">Reference proteome</keyword>
<sequence length="1926" mass="211624">MHRRVGLFSQLLFLALMWAYTIRTAQSQTTAEFTANTNAFITQFVTSESLTNDGTSVYETTAVGGTAVPTGQSMITTTTSEAFLQTEGTSQQNNHVFLRSPIWPLELKTIRLHPSTCALFSSVPEATTDDTIGKITTSMSFTEGITHTKETTKGFTDSSSTKPMIATAVTEIFTNIPGVKSTENGPMPTVSPTSSYGENQTEDSKSTEQSGFAPSTMSSTSSNGANPTEAESTCRPGDFDCGESVCISGLWQCDGFPDCDDRSDEEGCVGCRNFCFKDGPRGGCWCDGACEVYGDCCADYYEYCTIPDYPTESPDVDECDPREPLHDCDENAFCIDTIKGFNCTCKEGYEGDGKSCADVASPNISCPNDVTVYTNCHKSYSTVSLPDVKSAYDNSGTYSVSVDIKDSSYQVGDNVTFDLASSPHQVRYTATDESSNNATCDVLVSVSSVNDGEKCSATGSPPNCICSSNQQGYCTCSSGYCGHDCSQGDVGTQCTRPGEPFQNCKGIDECSPGYTGPQCKEVSAGTNCPEVANRCLYRGVTSVKVTWTQVKAVKPSGDPISPADITCKDIDGASVDLTGGDFGLGKHEVVCSSDTENGVVPQCLISFSVSAFPSLGVPHLGEQCTDSGETTSTVAWNVQPTTPGDDLIITCTGDGTNIGPSGGVFGVGSHVVTCTATNSGGCARSKAFGFNVVAGNLLPFGVEVGDSLLSNAKQENQQSKKDLISPTIFPPNFFPYCKELYEKIYFTDNGAIVLSNDKSVSKWAYPGAKSLKFPDGIKMIAPFWADVNADAFSAKKNVFWQVYDQYDANTDQDMLDTIKAIVLPDAGSDEGLAYWALVITWSNVQPDAKATGTNTFQVVLLTDSIHSYGMFNYDPCKMNWDTAFLPNKNVILGYTCGVSDQSVHVDVPEHLLFRPGGIVGNSGQRGRWVFQLDSHSKEFVNPRLSCHNWYSRQAPYPIFDVYYPPFADTCPCSLRMAWFDWRFRSTWWHRYYIPRGDVWDYFQDSSVVCYVRFYQAPGTPGPQCCYKRSTGDLLYDVRNPQVATVFERFPFSWIFYTPDVFQQWYEEDVLSRYHCCEKSTLCHLYTEWRPLMTCSHYLPAFWGWFWGDPHVRTLDGLDYTFNGLGEYTMVLIEDLERGKQIFELQGRTQRVYDPKTEELTEATSYSGFSALDFAGGAKVEIKLNDEATDLITTVNGSVVEPTTDGLVFDGLTVRREQDPPKVVAIFSIDVQFAVGVNNSFVDITVQLSQKYNGSTKGLLGVWDGNRTNDILRRNGTFQEPSGTDGKMLEKDYFDFGETWRVSKEDSHFYYIPPEESWDKINDLSFRPKFLEDLLDSIDDEQRQKLEEVCGDSRQCLYDSLVMNDTTIGQTTKELNERNNEDLESATNYPPKFTLVETVRATVEEKLTLQLDATDPDGDDVAFQLMESIQGATIGEEDGLFIWIPVDTSKVRVGFLATDGRSNSTLEPIVNLCNCQNGGTCLSDQFVDGTNLIQDRFGVLLCQCKPGWTGEFCEVNYDACAGSPCYLGVECTDEAPPSMNSTCGPCPGGLEGDGKTCTDIDECKMYKDDPRLRCDHNCENFPQSFKCSCETGYYLDDDGKTCLEMKDSDCFNGAEFDQNTHECVCPEEFSGLTCAEKNPCWLNSSLCSETGTYCVPDTKEEGFSCVCRAFEGYVEIGDGSCEQIPSFGVEIKTNLDFKAAYKNPTTSAFKDTAAMLERAIMNRLETDKATWNALAVQVTMMERGSVVVTFVVSFPENEVPTKVELEEVLSSSQTLFDGNTTVGIDPDSIRTEEVQTTCPVHHCLNGGTCERPNLSPWFSCRCVSGYTGEQCEIQPVPNQGGLSTVALVLIILGSLCLVLVVVVILVVLVVRKKSKVDPSLGSSRRPSEDDDNHTLVPVEEGENMRLTENTNPAPVTKMDMPSTETEI</sequence>
<dbReference type="GO" id="GO:0071944">
    <property type="term" value="C:cell periphery"/>
    <property type="evidence" value="ECO:0007669"/>
    <property type="project" value="UniProtKB-ARBA"/>
</dbReference>
<feature type="disulfide bond" evidence="10">
    <location>
        <begin position="241"/>
        <end position="259"/>
    </location>
</feature>
<dbReference type="SUPFAM" id="SSF57424">
    <property type="entry name" value="LDL receptor-like module"/>
    <property type="match status" value="1"/>
</dbReference>
<evidence type="ECO:0000259" key="15">
    <source>
        <dbReference type="PROSITE" id="PS50825"/>
    </source>
</evidence>
<dbReference type="PROSITE" id="PS50825">
    <property type="entry name" value="HYR"/>
    <property type="match status" value="1"/>
</dbReference>
<feature type="domain" description="VWFD" evidence="19">
    <location>
        <begin position="1101"/>
        <end position="1307"/>
    </location>
</feature>
<dbReference type="SMART" id="SM00179">
    <property type="entry name" value="EGF_CA"/>
    <property type="match status" value="4"/>
</dbReference>
<feature type="disulfide bond" evidence="9">
    <location>
        <begin position="1503"/>
        <end position="1512"/>
    </location>
</feature>
<dbReference type="SUPFAM" id="SSF57196">
    <property type="entry name" value="EGF/Laminin"/>
    <property type="match status" value="3"/>
</dbReference>
<dbReference type="GeneID" id="110989112"/>
<dbReference type="InterPro" id="IPR000742">
    <property type="entry name" value="EGF"/>
</dbReference>
<dbReference type="GO" id="GO:0007160">
    <property type="term" value="P:cell-matrix adhesion"/>
    <property type="evidence" value="ECO:0007669"/>
    <property type="project" value="InterPro"/>
</dbReference>
<dbReference type="InterPro" id="IPR049883">
    <property type="entry name" value="NOTCH1_EGF-like"/>
</dbReference>
<dbReference type="PROSITE" id="PS51220">
    <property type="entry name" value="NIDO"/>
    <property type="match status" value="1"/>
</dbReference>
<dbReference type="FunFam" id="2.10.25.10:FF:000038">
    <property type="entry name" value="Fibrillin 2"/>
    <property type="match status" value="1"/>
</dbReference>
<evidence type="ECO:0000256" key="8">
    <source>
        <dbReference type="ARBA" id="ARBA00023157"/>
    </source>
</evidence>
<keyword evidence="6 12" id="KW-1133">Transmembrane helix</keyword>
<feature type="region of interest" description="Disordered" evidence="11">
    <location>
        <begin position="1876"/>
        <end position="1926"/>
    </location>
</feature>
<dbReference type="InterPro" id="IPR000152">
    <property type="entry name" value="EGF-type_Asp/Asn_hydroxyl_site"/>
</dbReference>
<dbReference type="InterPro" id="IPR001881">
    <property type="entry name" value="EGF-like_Ca-bd_dom"/>
</dbReference>
<feature type="disulfide bond" evidence="9">
    <location>
        <begin position="1821"/>
        <end position="1830"/>
    </location>
</feature>
<feature type="domain" description="NIDO" evidence="18">
    <location>
        <begin position="782"/>
        <end position="935"/>
    </location>
</feature>
<dbReference type="InterPro" id="IPR051495">
    <property type="entry name" value="Epithelial_Barrier/Signaling"/>
</dbReference>
<dbReference type="Pfam" id="PF00094">
    <property type="entry name" value="VWD"/>
    <property type="match status" value="1"/>
</dbReference>
<feature type="domain" description="EGF-like" evidence="14">
    <location>
        <begin position="1468"/>
        <end position="1513"/>
    </location>
</feature>
<name>A0A8B7ZTP9_ACAPL</name>
<dbReference type="Pfam" id="PF07645">
    <property type="entry name" value="EGF_CA"/>
    <property type="match status" value="1"/>
</dbReference>
<evidence type="ECO:0000256" key="4">
    <source>
        <dbReference type="ARBA" id="ARBA00022729"/>
    </source>
</evidence>
<evidence type="ECO:0000259" key="16">
    <source>
        <dbReference type="PROSITE" id="PS50856"/>
    </source>
</evidence>
<feature type="region of interest" description="Disordered" evidence="11">
    <location>
        <begin position="177"/>
        <end position="231"/>
    </location>
</feature>
<proteinExistence type="predicted"/>
<dbReference type="InterPro" id="IPR001846">
    <property type="entry name" value="VWF_type-D"/>
</dbReference>
<dbReference type="PROSITE" id="PS50068">
    <property type="entry name" value="LDLRA_2"/>
    <property type="match status" value="1"/>
</dbReference>
<dbReference type="Gene3D" id="2.10.25.10">
    <property type="entry name" value="Laminin"/>
    <property type="match status" value="5"/>
</dbReference>
<dbReference type="GO" id="GO:0005509">
    <property type="term" value="F:calcium ion binding"/>
    <property type="evidence" value="ECO:0007669"/>
    <property type="project" value="InterPro"/>
</dbReference>
<keyword evidence="2 9" id="KW-0245">EGF-like domain</keyword>
<dbReference type="InterPro" id="IPR005533">
    <property type="entry name" value="AMOP_dom"/>
</dbReference>
<dbReference type="PROSITE" id="PS51233">
    <property type="entry name" value="VWFD"/>
    <property type="match status" value="1"/>
</dbReference>
<organism evidence="20 21">
    <name type="scientific">Acanthaster planci</name>
    <name type="common">Crown-of-thorns starfish</name>
    <dbReference type="NCBI Taxonomy" id="133434"/>
    <lineage>
        <taxon>Eukaryota</taxon>
        <taxon>Metazoa</taxon>
        <taxon>Echinodermata</taxon>
        <taxon>Eleutherozoa</taxon>
        <taxon>Asterozoa</taxon>
        <taxon>Asteroidea</taxon>
        <taxon>Valvatacea</taxon>
        <taxon>Valvatida</taxon>
        <taxon>Acanthasteridae</taxon>
        <taxon>Acanthaster</taxon>
    </lineage>
</organism>
<evidence type="ECO:0000256" key="9">
    <source>
        <dbReference type="PROSITE-ProRule" id="PRU00076"/>
    </source>
</evidence>
<evidence type="ECO:0000259" key="18">
    <source>
        <dbReference type="PROSITE" id="PS51220"/>
    </source>
</evidence>
<keyword evidence="4 13" id="KW-0732">Signal</keyword>
<feature type="domain" description="SMB" evidence="17">
    <location>
        <begin position="264"/>
        <end position="308"/>
    </location>
</feature>
<dbReference type="InterPro" id="IPR036024">
    <property type="entry name" value="Somatomedin_B-like_dom_sf"/>
</dbReference>
<dbReference type="Pfam" id="PF23263">
    <property type="entry name" value="C8-3_MUC4"/>
    <property type="match status" value="1"/>
</dbReference>
<comment type="caution">
    <text evidence="9">Lacks conserved residue(s) required for the propagation of feature annotation.</text>
</comment>
<evidence type="ECO:0000256" key="7">
    <source>
        <dbReference type="ARBA" id="ARBA00023136"/>
    </source>
</evidence>
<dbReference type="SUPFAM" id="SSF90188">
    <property type="entry name" value="Somatomedin B domain"/>
    <property type="match status" value="1"/>
</dbReference>
<dbReference type="CDD" id="cd00112">
    <property type="entry name" value="LDLa"/>
    <property type="match status" value="1"/>
</dbReference>
<feature type="compositionally biased region" description="Polar residues" evidence="11">
    <location>
        <begin position="207"/>
        <end position="231"/>
    </location>
</feature>
<feature type="signal peptide" evidence="13">
    <location>
        <begin position="1"/>
        <end position="27"/>
    </location>
</feature>
<feature type="chain" id="PRO_5034258886" evidence="13">
    <location>
        <begin position="28"/>
        <end position="1926"/>
    </location>
</feature>
<feature type="domain" description="HYR" evidence="15">
    <location>
        <begin position="357"/>
        <end position="448"/>
    </location>
</feature>
<feature type="disulfide bond" evidence="9">
    <location>
        <begin position="1802"/>
        <end position="1819"/>
    </location>
</feature>
<feature type="disulfide bond" evidence="10">
    <location>
        <begin position="253"/>
        <end position="268"/>
    </location>
</feature>
<feature type="transmembrane region" description="Helical" evidence="12">
    <location>
        <begin position="1844"/>
        <end position="1869"/>
    </location>
</feature>
<feature type="compositionally biased region" description="Polar residues" evidence="11">
    <location>
        <begin position="190"/>
        <end position="199"/>
    </location>
</feature>
<accession>A0A8B7ZTP9</accession>
<keyword evidence="7 12" id="KW-0472">Membrane</keyword>
<dbReference type="InterPro" id="IPR056619">
    <property type="entry name" value="C8-3_MUC4"/>
</dbReference>
<dbReference type="PROSITE" id="PS50026">
    <property type="entry name" value="EGF_3"/>
    <property type="match status" value="3"/>
</dbReference>
<dbReference type="PROSITE" id="PS00022">
    <property type="entry name" value="EGF_1"/>
    <property type="match status" value="3"/>
</dbReference>
<dbReference type="InterPro" id="IPR002172">
    <property type="entry name" value="LDrepeatLR_classA_rpt"/>
</dbReference>
<dbReference type="PROSITE" id="PS01187">
    <property type="entry name" value="EGF_CA"/>
    <property type="match status" value="2"/>
</dbReference>
<keyword evidence="5" id="KW-0677">Repeat</keyword>
<evidence type="ECO:0000256" key="11">
    <source>
        <dbReference type="SAM" id="MobiDB-lite"/>
    </source>
</evidence>
<evidence type="ECO:0000313" key="21">
    <source>
        <dbReference type="RefSeq" id="XP_022108948.1"/>
    </source>
</evidence>
<dbReference type="Gene3D" id="4.10.400.10">
    <property type="entry name" value="Low-density Lipoprotein Receptor"/>
    <property type="match status" value="1"/>
</dbReference>
<keyword evidence="3 12" id="KW-0812">Transmembrane</keyword>
<dbReference type="PROSITE" id="PS50958">
    <property type="entry name" value="SMB_2"/>
    <property type="match status" value="1"/>
</dbReference>
<feature type="domain" description="EGF-like" evidence="14">
    <location>
        <begin position="315"/>
        <end position="357"/>
    </location>
</feature>
<dbReference type="Pfam" id="PF12947">
    <property type="entry name" value="EGF_3"/>
    <property type="match status" value="1"/>
</dbReference>
<dbReference type="InterPro" id="IPR024731">
    <property type="entry name" value="NELL2-like_EGF"/>
</dbReference>
<dbReference type="InterPro" id="IPR003410">
    <property type="entry name" value="HYR_dom"/>
</dbReference>
<dbReference type="PROSITE" id="PS00010">
    <property type="entry name" value="ASX_HYDROXYL"/>
    <property type="match status" value="1"/>
</dbReference>
<evidence type="ECO:0000256" key="5">
    <source>
        <dbReference type="ARBA" id="ARBA00022737"/>
    </source>
</evidence>
<dbReference type="Pfam" id="PF06119">
    <property type="entry name" value="NIDO"/>
    <property type="match status" value="1"/>
</dbReference>
<dbReference type="Proteomes" id="UP000694845">
    <property type="component" value="Unplaced"/>
</dbReference>
<evidence type="ECO:0000256" key="1">
    <source>
        <dbReference type="ARBA" id="ARBA00004370"/>
    </source>
</evidence>
<dbReference type="SMART" id="SM00539">
    <property type="entry name" value="NIDO"/>
    <property type="match status" value="1"/>
</dbReference>
<evidence type="ECO:0000256" key="10">
    <source>
        <dbReference type="PROSITE-ProRule" id="PRU00124"/>
    </source>
</evidence>
<dbReference type="InterPro" id="IPR001212">
    <property type="entry name" value="Somatomedin_B_dom"/>
</dbReference>
<feature type="disulfide bond" evidence="10">
    <location>
        <begin position="234"/>
        <end position="246"/>
    </location>
</feature>
<dbReference type="Pfam" id="PF00057">
    <property type="entry name" value="Ldl_recept_a"/>
    <property type="match status" value="1"/>
</dbReference>
<dbReference type="InterPro" id="IPR003886">
    <property type="entry name" value="NIDO_dom"/>
</dbReference>
<dbReference type="CDD" id="cd00054">
    <property type="entry name" value="EGF_CA"/>
    <property type="match status" value="3"/>
</dbReference>
<dbReference type="RefSeq" id="XP_022108948.1">
    <property type="nucleotide sequence ID" value="XM_022253256.1"/>
</dbReference>